<dbReference type="EMBL" id="RBPT01000070">
    <property type="protein sequence ID" value="RMO51595.1"/>
    <property type="molecule type" value="Genomic_DNA"/>
</dbReference>
<proteinExistence type="predicted"/>
<evidence type="ECO:0000256" key="9">
    <source>
        <dbReference type="RuleBase" id="RU363056"/>
    </source>
</evidence>
<dbReference type="PANTHER" id="PTHR43744">
    <property type="entry name" value="ABC TRANSPORTER PERMEASE PROTEIN MG189-RELATED-RELATED"/>
    <property type="match status" value="1"/>
</dbReference>
<keyword evidence="5 9" id="KW-1003">Cell membrane</keyword>
<dbReference type="PANTHER" id="PTHR43744:SF8">
    <property type="entry name" value="SN-GLYCEROL-3-PHOSPHATE TRANSPORT SYSTEM PERMEASE PROTEIN UGPE"/>
    <property type="match status" value="1"/>
</dbReference>
<evidence type="ECO:0000256" key="8">
    <source>
        <dbReference type="ARBA" id="ARBA00023136"/>
    </source>
</evidence>
<keyword evidence="6 9" id="KW-0812">Transmembrane</keyword>
<accession>A0A3M5VBN5</accession>
<feature type="transmembrane region" description="Helical" evidence="9">
    <location>
        <begin position="12"/>
        <end position="36"/>
    </location>
</feature>
<reference evidence="10 11" key="1">
    <citation type="submission" date="2018-08" db="EMBL/GenBank/DDBJ databases">
        <title>Recombination of ecologically and evolutionarily significant loci maintains genetic cohesion in the Pseudomonas syringae species complex.</title>
        <authorList>
            <person name="Dillon M."/>
            <person name="Thakur S."/>
            <person name="Almeida R.N.D."/>
            <person name="Weir B.S."/>
            <person name="Guttman D.S."/>
        </authorList>
    </citation>
    <scope>NUCLEOTIDE SEQUENCE [LARGE SCALE GENOMIC DNA]</scope>
    <source>
        <strain evidence="10 11">ICMP 867</strain>
    </source>
</reference>
<dbReference type="InterPro" id="IPR000515">
    <property type="entry name" value="MetI-like"/>
</dbReference>
<sequence>MIERHRLIDAGAYLLLTLGLVFATGPLYVAVCSATVSNPQLFAHGLALIPGDQLLENLQQVTRRLDLLRLLGNSLLVATLVVIGKLTLSALTAFAVVYFRSRYTSVIFFAVLGALLLPLEVRIIPTYAVASDLLGPLRNLLQWLGIQWLPVPTINLLDSYTGLALPLIASATGTFLFRQFYQTLPAELVEAARMDGAGPWRFLSTFCCRCRRPTSQRSARWCSSARGKTTCGRWSRPIARTCARWCWASPAFCRPMQPRSPNGTC</sequence>
<evidence type="ECO:0000256" key="2">
    <source>
        <dbReference type="ARBA" id="ARBA00011557"/>
    </source>
</evidence>
<dbReference type="Proteomes" id="UP000280599">
    <property type="component" value="Unassembled WGS sequence"/>
</dbReference>
<evidence type="ECO:0000313" key="11">
    <source>
        <dbReference type="Proteomes" id="UP000280599"/>
    </source>
</evidence>
<keyword evidence="9" id="KW-0997">Cell inner membrane</keyword>
<dbReference type="GO" id="GO:0005886">
    <property type="term" value="C:plasma membrane"/>
    <property type="evidence" value="ECO:0007669"/>
    <property type="project" value="UniProtKB-SubCell"/>
</dbReference>
<evidence type="ECO:0000256" key="1">
    <source>
        <dbReference type="ARBA" id="ARBA00004651"/>
    </source>
</evidence>
<keyword evidence="4 9" id="KW-0813">Transport</keyword>
<comment type="subunit">
    <text evidence="2 9">The complex is composed of two ATP-binding proteins (UgpC), two transmembrane proteins (UgpA and UgpE) and a solute-binding protein (UgpB).</text>
</comment>
<evidence type="ECO:0000256" key="7">
    <source>
        <dbReference type="ARBA" id="ARBA00022989"/>
    </source>
</evidence>
<comment type="caution">
    <text evidence="9">Lacks conserved residue(s) required for the propagation of feature annotation.</text>
</comment>
<dbReference type="Gene3D" id="1.10.3720.10">
    <property type="entry name" value="MetI-like"/>
    <property type="match status" value="1"/>
</dbReference>
<evidence type="ECO:0000256" key="5">
    <source>
        <dbReference type="ARBA" id="ARBA00022475"/>
    </source>
</evidence>
<organism evidence="10 11">
    <name type="scientific">Pseudomonas savastanoi pv. glycinea</name>
    <name type="common">Pseudomonas syringae pv. glycinea</name>
    <dbReference type="NCBI Taxonomy" id="318"/>
    <lineage>
        <taxon>Bacteria</taxon>
        <taxon>Pseudomonadati</taxon>
        <taxon>Pseudomonadota</taxon>
        <taxon>Gammaproteobacteria</taxon>
        <taxon>Pseudomonadales</taxon>
        <taxon>Pseudomonadaceae</taxon>
        <taxon>Pseudomonas</taxon>
    </lineage>
</organism>
<gene>
    <name evidence="9" type="primary">ugpE</name>
    <name evidence="10" type="ORF">ALQ41_02556</name>
</gene>
<protein>
    <recommendedName>
        <fullName evidence="3 9">sn-glycerol-3-phosphate transport system permease protein UgpE</fullName>
    </recommendedName>
</protein>
<keyword evidence="8 9" id="KW-0472">Membrane</keyword>
<evidence type="ECO:0000256" key="4">
    <source>
        <dbReference type="ARBA" id="ARBA00022448"/>
    </source>
</evidence>
<evidence type="ECO:0000256" key="3">
    <source>
        <dbReference type="ARBA" id="ARBA00020515"/>
    </source>
</evidence>
<comment type="caution">
    <text evidence="10">The sequence shown here is derived from an EMBL/GenBank/DDBJ whole genome shotgun (WGS) entry which is preliminary data.</text>
</comment>
<dbReference type="CDD" id="cd06261">
    <property type="entry name" value="TM_PBP2"/>
    <property type="match status" value="1"/>
</dbReference>
<comment type="subcellular location">
    <subcellularLocation>
        <location evidence="9">Cell inner membrane</location>
        <topology evidence="9">Multi-pass membrane protein</topology>
    </subcellularLocation>
    <subcellularLocation>
        <location evidence="1">Cell membrane</location>
        <topology evidence="1">Multi-pass membrane protein</topology>
    </subcellularLocation>
</comment>
<comment type="function">
    <text evidence="9">Part of the ABC transporter complex UgpBAEC involved in sn-glycerol-3-phosphate (G3P) import. Probably responsible for the translocation of the substrate across the membrane.</text>
</comment>
<feature type="transmembrane region" description="Helical" evidence="9">
    <location>
        <begin position="75"/>
        <end position="99"/>
    </location>
</feature>
<evidence type="ECO:0000256" key="6">
    <source>
        <dbReference type="ARBA" id="ARBA00022692"/>
    </source>
</evidence>
<feature type="transmembrane region" description="Helical" evidence="9">
    <location>
        <begin position="106"/>
        <end position="130"/>
    </location>
</feature>
<evidence type="ECO:0000313" key="10">
    <source>
        <dbReference type="EMBL" id="RMO51595.1"/>
    </source>
</evidence>
<name>A0A3M5VBN5_PSESG</name>
<dbReference type="SUPFAM" id="SSF161098">
    <property type="entry name" value="MetI-like"/>
    <property type="match status" value="1"/>
</dbReference>
<keyword evidence="7 9" id="KW-1133">Transmembrane helix</keyword>
<dbReference type="InterPro" id="IPR035906">
    <property type="entry name" value="MetI-like_sf"/>
</dbReference>
<dbReference type="GO" id="GO:0055085">
    <property type="term" value="P:transmembrane transport"/>
    <property type="evidence" value="ECO:0007669"/>
    <property type="project" value="InterPro"/>
</dbReference>
<dbReference type="AlphaFoldDB" id="A0A3M5VBN5"/>